<reference evidence="3" key="1">
    <citation type="submission" date="2017-02" db="EMBL/GenBank/DDBJ databases">
        <authorList>
            <person name="Varghese N."/>
            <person name="Submissions S."/>
        </authorList>
    </citation>
    <scope>NUCLEOTIDE SEQUENCE [LARGE SCALE GENOMIC DNA]</scope>
    <source>
        <strain evidence="3">ATCC 35199</strain>
    </source>
</reference>
<dbReference type="AlphaFoldDB" id="A0A1T5BPG7"/>
<evidence type="ECO:0000256" key="1">
    <source>
        <dbReference type="SAM" id="Phobius"/>
    </source>
</evidence>
<gene>
    <name evidence="2" type="ORF">SAMN02745120_1776</name>
</gene>
<proteinExistence type="predicted"/>
<sequence length="92" mass="10579">MIFPILIIVIPSISLYYCIKLRKLDKERSELIGSIFLFSTVLKILPIHYKTGGYIFVFACGIVILLCKINIKKIEGKNKENCTKIEENTLEQ</sequence>
<name>A0A1T5BPG7_9FIRM</name>
<protein>
    <submittedName>
        <fullName evidence="2">Uncharacterized protein</fullName>
    </submittedName>
</protein>
<keyword evidence="3" id="KW-1185">Reference proteome</keyword>
<feature type="transmembrane region" description="Helical" evidence="1">
    <location>
        <begin position="54"/>
        <end position="71"/>
    </location>
</feature>
<dbReference type="EMBL" id="FUYN01000003">
    <property type="protein sequence ID" value="SKB49154.1"/>
    <property type="molecule type" value="Genomic_DNA"/>
</dbReference>
<keyword evidence="1" id="KW-0812">Transmembrane</keyword>
<accession>A0A1T5BPG7</accession>
<dbReference type="RefSeq" id="WP_079589605.1">
    <property type="nucleotide sequence ID" value="NZ_FUYN01000003.1"/>
</dbReference>
<keyword evidence="1" id="KW-1133">Transmembrane helix</keyword>
<keyword evidence="1" id="KW-0472">Membrane</keyword>
<evidence type="ECO:0000313" key="2">
    <source>
        <dbReference type="EMBL" id="SKB49154.1"/>
    </source>
</evidence>
<dbReference type="Proteomes" id="UP000243406">
    <property type="component" value="Unassembled WGS sequence"/>
</dbReference>
<evidence type="ECO:0000313" key="3">
    <source>
        <dbReference type="Proteomes" id="UP000243406"/>
    </source>
</evidence>
<organism evidence="2 3">
    <name type="scientific">Acetoanaerobium noterae</name>
    <dbReference type="NCBI Taxonomy" id="745369"/>
    <lineage>
        <taxon>Bacteria</taxon>
        <taxon>Bacillati</taxon>
        <taxon>Bacillota</taxon>
        <taxon>Clostridia</taxon>
        <taxon>Peptostreptococcales</taxon>
        <taxon>Filifactoraceae</taxon>
        <taxon>Acetoanaerobium</taxon>
    </lineage>
</organism>